<dbReference type="EMBL" id="CP094534">
    <property type="protein sequence ID" value="UOE34215.1"/>
    <property type="molecule type" value="Genomic_DNA"/>
</dbReference>
<dbReference type="Proteomes" id="UP000831390">
    <property type="component" value="Chromosome"/>
</dbReference>
<evidence type="ECO:0000313" key="2">
    <source>
        <dbReference type="Proteomes" id="UP000831390"/>
    </source>
</evidence>
<evidence type="ECO:0000313" key="1">
    <source>
        <dbReference type="EMBL" id="UOE34215.1"/>
    </source>
</evidence>
<dbReference type="RefSeq" id="WP_243515061.1">
    <property type="nucleotide sequence ID" value="NZ_CP094534.1"/>
</dbReference>
<protein>
    <submittedName>
        <fullName evidence="1">Uncharacterized protein</fullName>
    </submittedName>
</protein>
<proteinExistence type="predicted"/>
<sequence>MKPVTPLGQEILDICKDLDSLAQKVPQSVNQGEADHYSRRAKELKRRIKELEGMIDSRI</sequence>
<accession>A0ABY4B5C3</accession>
<reference evidence="1 2" key="1">
    <citation type="submission" date="2022-03" db="EMBL/GenBank/DDBJ databases">
        <title>Hymenobactersp. isolated from the air.</title>
        <authorList>
            <person name="Won M."/>
            <person name="Kwon S.-W."/>
        </authorList>
    </citation>
    <scope>NUCLEOTIDE SEQUENCE [LARGE SCALE GENOMIC DNA]</scope>
    <source>
        <strain evidence="1 2">KACC 22596</strain>
    </source>
</reference>
<gene>
    <name evidence="1" type="ORF">MTP16_00855</name>
</gene>
<organism evidence="1 2">
    <name type="scientific">Hymenobacter monticola</name>
    <dbReference type="NCBI Taxonomy" id="1705399"/>
    <lineage>
        <taxon>Bacteria</taxon>
        <taxon>Pseudomonadati</taxon>
        <taxon>Bacteroidota</taxon>
        <taxon>Cytophagia</taxon>
        <taxon>Cytophagales</taxon>
        <taxon>Hymenobacteraceae</taxon>
        <taxon>Hymenobacter</taxon>
    </lineage>
</organism>
<keyword evidence="2" id="KW-1185">Reference proteome</keyword>
<name>A0ABY4B5C3_9BACT</name>